<feature type="domain" description="C-type lysozyme inhibitor" evidence="5">
    <location>
        <begin position="36"/>
        <end position="102"/>
    </location>
</feature>
<organism evidence="6 7">
    <name type="scientific">Devosia geojensis</name>
    <dbReference type="NCBI Taxonomy" id="443610"/>
    <lineage>
        <taxon>Bacteria</taxon>
        <taxon>Pseudomonadati</taxon>
        <taxon>Pseudomonadota</taxon>
        <taxon>Alphaproteobacteria</taxon>
        <taxon>Hyphomicrobiales</taxon>
        <taxon>Devosiaceae</taxon>
        <taxon>Devosia</taxon>
    </lineage>
</organism>
<evidence type="ECO:0000313" key="7">
    <source>
        <dbReference type="Proteomes" id="UP000033632"/>
    </source>
</evidence>
<dbReference type="Gene3D" id="2.40.128.200">
    <property type="match status" value="1"/>
</dbReference>
<gene>
    <name evidence="6" type="ORF">VE25_05120</name>
</gene>
<keyword evidence="3" id="KW-0564">Palmitate</keyword>
<keyword evidence="4" id="KW-0449">Lipoprotein</keyword>
<evidence type="ECO:0000313" key="6">
    <source>
        <dbReference type="EMBL" id="KKB12854.1"/>
    </source>
</evidence>
<keyword evidence="1" id="KW-0732">Signal</keyword>
<dbReference type="EMBL" id="JZEX01000057">
    <property type="protein sequence ID" value="KKB12854.1"/>
    <property type="molecule type" value="Genomic_DNA"/>
</dbReference>
<dbReference type="Pfam" id="PF09864">
    <property type="entry name" value="MliC"/>
    <property type="match status" value="1"/>
</dbReference>
<dbReference type="AlphaFoldDB" id="A0A0F5FVG2"/>
<dbReference type="STRING" id="443610.VE25_05120"/>
<protein>
    <recommendedName>
        <fullName evidence="5">C-type lysozyme inhibitor domain-containing protein</fullName>
    </recommendedName>
</protein>
<name>A0A0F5FVG2_9HYPH</name>
<dbReference type="Proteomes" id="UP000033632">
    <property type="component" value="Unassembled WGS sequence"/>
</dbReference>
<dbReference type="InterPro" id="IPR018660">
    <property type="entry name" value="MliC"/>
</dbReference>
<evidence type="ECO:0000259" key="5">
    <source>
        <dbReference type="Pfam" id="PF09864"/>
    </source>
</evidence>
<proteinExistence type="predicted"/>
<comment type="caution">
    <text evidence="6">The sequence shown here is derived from an EMBL/GenBank/DDBJ whole genome shotgun (WGS) entry which is preliminary data.</text>
</comment>
<evidence type="ECO:0000256" key="1">
    <source>
        <dbReference type="ARBA" id="ARBA00022729"/>
    </source>
</evidence>
<dbReference type="InterPro" id="IPR036328">
    <property type="entry name" value="MliC_sf"/>
</dbReference>
<keyword evidence="2" id="KW-0472">Membrane</keyword>
<evidence type="ECO:0000256" key="2">
    <source>
        <dbReference type="ARBA" id="ARBA00023136"/>
    </source>
</evidence>
<dbReference type="PATRIC" id="fig|443610.3.peg.3574"/>
<accession>A0A0F5FVG2</accession>
<sequence>MLLGASAHAQPAIAVQSTVVLTLGTDGDAEKRVIRYECEGLEPFAVEYINARPNFLALVPVEGETLIFSAVLSASGARYASGSWEWWTSGPEASLRDLTQGPDAEPVATCLEFTETP</sequence>
<dbReference type="SUPFAM" id="SSF141488">
    <property type="entry name" value="YdhA-like"/>
    <property type="match status" value="1"/>
</dbReference>
<reference evidence="6 7" key="1">
    <citation type="submission" date="2015-03" db="EMBL/GenBank/DDBJ databases">
        <authorList>
            <person name="Hassan Y.I."/>
            <person name="Lepp D."/>
            <person name="Li X.-Z."/>
            <person name="Zhou T."/>
        </authorList>
    </citation>
    <scope>NUCLEOTIDE SEQUENCE [LARGE SCALE GENOMIC DNA]</scope>
    <source>
        <strain evidence="6 7">BD-c194</strain>
    </source>
</reference>
<evidence type="ECO:0000256" key="4">
    <source>
        <dbReference type="ARBA" id="ARBA00023288"/>
    </source>
</evidence>
<keyword evidence="7" id="KW-1185">Reference proteome</keyword>
<evidence type="ECO:0000256" key="3">
    <source>
        <dbReference type="ARBA" id="ARBA00023139"/>
    </source>
</evidence>